<dbReference type="PROSITE" id="PS51257">
    <property type="entry name" value="PROKAR_LIPOPROTEIN"/>
    <property type="match status" value="1"/>
</dbReference>
<feature type="signal peptide" evidence="1">
    <location>
        <begin position="1"/>
        <end position="25"/>
    </location>
</feature>
<protein>
    <submittedName>
        <fullName evidence="3">META domain-containing protein</fullName>
    </submittedName>
</protein>
<dbReference type="RefSeq" id="WP_311883468.1">
    <property type="nucleotide sequence ID" value="NZ_CP119391.1"/>
</dbReference>
<proteinExistence type="predicted"/>
<dbReference type="Gene3D" id="2.40.128.270">
    <property type="match status" value="1"/>
</dbReference>
<keyword evidence="4" id="KW-1185">Reference proteome</keyword>
<name>A0ABY9YZH1_9GAMM</name>
<dbReference type="Pfam" id="PF03724">
    <property type="entry name" value="META"/>
    <property type="match status" value="1"/>
</dbReference>
<evidence type="ECO:0000313" key="3">
    <source>
        <dbReference type="EMBL" id="WNK19973.1"/>
    </source>
</evidence>
<dbReference type="PANTHER" id="PTHR35535:SF1">
    <property type="entry name" value="HEAT SHOCK PROTEIN HSLJ"/>
    <property type="match status" value="1"/>
</dbReference>
<organism evidence="3 4">
    <name type="scientific">Halomonas piscis</name>
    <dbReference type="NCBI Taxonomy" id="3031727"/>
    <lineage>
        <taxon>Bacteria</taxon>
        <taxon>Pseudomonadati</taxon>
        <taxon>Pseudomonadota</taxon>
        <taxon>Gammaproteobacteria</taxon>
        <taxon>Oceanospirillales</taxon>
        <taxon>Halomonadaceae</taxon>
        <taxon>Halomonas</taxon>
    </lineage>
</organism>
<reference evidence="3 4" key="1">
    <citation type="submission" date="2023-03" db="EMBL/GenBank/DDBJ databases">
        <title>Halomonas sp. nov., isolated from Korean tranditional fermented seafood 'Jeotgal'.</title>
        <authorList>
            <person name="Kim B."/>
            <person name="Shin N.-R."/>
        </authorList>
    </citation>
    <scope>NUCLEOTIDE SEQUENCE [LARGE SCALE GENOMIC DNA]</scope>
    <source>
        <strain evidence="3 4">SG2L-4</strain>
    </source>
</reference>
<sequence>MKNVAKTAGYSLLLGLALGLGGCAAQSSSQSADDTPDVALANTYWKLTDLADGPVADTEDNQREAHFVLHEDDQRVAGATGCNQLMGNYTQDATHIAFEQLATTMMACPQAAGAERAYLNALNQAERWEIDGKTLTLADGDNETLARFQAVHLY</sequence>
<accession>A0ABY9YZH1</accession>
<dbReference type="InterPro" id="IPR005184">
    <property type="entry name" value="DUF306_Meta_HslJ"/>
</dbReference>
<dbReference type="InterPro" id="IPR053147">
    <property type="entry name" value="Hsp_HslJ-like"/>
</dbReference>
<evidence type="ECO:0000259" key="2">
    <source>
        <dbReference type="Pfam" id="PF03724"/>
    </source>
</evidence>
<gene>
    <name evidence="3" type="ORF">P1P91_14280</name>
</gene>
<dbReference type="InterPro" id="IPR038670">
    <property type="entry name" value="HslJ-like_sf"/>
</dbReference>
<feature type="chain" id="PRO_5045072972" evidence="1">
    <location>
        <begin position="26"/>
        <end position="154"/>
    </location>
</feature>
<dbReference type="Proteomes" id="UP001301869">
    <property type="component" value="Chromosome"/>
</dbReference>
<evidence type="ECO:0000256" key="1">
    <source>
        <dbReference type="SAM" id="SignalP"/>
    </source>
</evidence>
<dbReference type="EMBL" id="CP119391">
    <property type="protein sequence ID" value="WNK19973.1"/>
    <property type="molecule type" value="Genomic_DNA"/>
</dbReference>
<keyword evidence="1" id="KW-0732">Signal</keyword>
<evidence type="ECO:0000313" key="4">
    <source>
        <dbReference type="Proteomes" id="UP001301869"/>
    </source>
</evidence>
<feature type="domain" description="DUF306" evidence="2">
    <location>
        <begin position="39"/>
        <end position="149"/>
    </location>
</feature>
<dbReference type="PANTHER" id="PTHR35535">
    <property type="entry name" value="HEAT SHOCK PROTEIN HSLJ"/>
    <property type="match status" value="1"/>
</dbReference>